<evidence type="ECO:0000259" key="1">
    <source>
        <dbReference type="PROSITE" id="PS50181"/>
    </source>
</evidence>
<organism evidence="3 4">
    <name type="scientific">Didymodactylos carnosus</name>
    <dbReference type="NCBI Taxonomy" id="1234261"/>
    <lineage>
        <taxon>Eukaryota</taxon>
        <taxon>Metazoa</taxon>
        <taxon>Spiralia</taxon>
        <taxon>Gnathifera</taxon>
        <taxon>Rotifera</taxon>
        <taxon>Eurotatoria</taxon>
        <taxon>Bdelloidea</taxon>
        <taxon>Philodinida</taxon>
        <taxon>Philodinidae</taxon>
        <taxon>Didymodactylos</taxon>
    </lineage>
</organism>
<sequence length="438" mass="51857">LTTTVASSSSSCSTSTLLLLPNELILFIFLYLQPTEIIEIFFNLSTRINNLIFSDKHVNEIDLTHVDQVWLDKYLSFIQPCTNKLKFKQKQLSILFGQPSSLSQNIRSLYPKLHTLIFTEIDADYVNDIRTYIEQFKTLYQSTLILKFKTSIPSQLYIQLFQHNTYLETIHIDTSFWWIMDDASFSSITQNFHIKNLRLLITQFSLTLEYLSLNIGCNEDIQIINGHCLYEELLSKLLKLKSFHFCFIYWHYTGYSYDIKTLLPSIIDLDDIVKTYQTSYWLKQTIFFYEHDERDYFFIATLPYHYEQFNYINDNIINYRLNQSGIIATTTVRDNAGYGSQQLPTTMLLTMSKVKKIALYQDPENTKEILSLKLFQFLKQTFICATVLKLNENYYLEPNVRKEVVQLNRIEEVQYITPQIDKRILRLLPNVRRKICQY</sequence>
<feature type="non-terminal residue" evidence="3">
    <location>
        <position position="1"/>
    </location>
</feature>
<dbReference type="Proteomes" id="UP000682733">
    <property type="component" value="Unassembled WGS sequence"/>
</dbReference>
<proteinExistence type="predicted"/>
<dbReference type="EMBL" id="CAJNOK010010424">
    <property type="protein sequence ID" value="CAF1115448.1"/>
    <property type="molecule type" value="Genomic_DNA"/>
</dbReference>
<name>A0A8S2LD79_9BILA</name>
<gene>
    <name evidence="2" type="ORF">OVA965_LOCUS19934</name>
    <name evidence="3" type="ORF">TMI583_LOCUS20158</name>
</gene>
<comment type="caution">
    <text evidence="3">The sequence shown here is derived from an EMBL/GenBank/DDBJ whole genome shotgun (WGS) entry which is preliminary data.</text>
</comment>
<evidence type="ECO:0000313" key="2">
    <source>
        <dbReference type="EMBL" id="CAF1115448.1"/>
    </source>
</evidence>
<evidence type="ECO:0000313" key="3">
    <source>
        <dbReference type="EMBL" id="CAF3885566.1"/>
    </source>
</evidence>
<dbReference type="InterPro" id="IPR001810">
    <property type="entry name" value="F-box_dom"/>
</dbReference>
<dbReference type="AlphaFoldDB" id="A0A8S2LD79"/>
<accession>A0A8S2LD79</accession>
<feature type="domain" description="F-box" evidence="1">
    <location>
        <begin position="14"/>
        <end position="61"/>
    </location>
</feature>
<dbReference type="Proteomes" id="UP000677228">
    <property type="component" value="Unassembled WGS sequence"/>
</dbReference>
<protein>
    <recommendedName>
        <fullName evidence="1">F-box domain-containing protein</fullName>
    </recommendedName>
</protein>
<dbReference type="PROSITE" id="PS50181">
    <property type="entry name" value="FBOX"/>
    <property type="match status" value="1"/>
</dbReference>
<dbReference type="EMBL" id="CAJOBA010014895">
    <property type="protein sequence ID" value="CAF3885566.1"/>
    <property type="molecule type" value="Genomic_DNA"/>
</dbReference>
<reference evidence="3" key="1">
    <citation type="submission" date="2021-02" db="EMBL/GenBank/DDBJ databases">
        <authorList>
            <person name="Nowell W R."/>
        </authorList>
    </citation>
    <scope>NUCLEOTIDE SEQUENCE</scope>
</reference>
<evidence type="ECO:0000313" key="4">
    <source>
        <dbReference type="Proteomes" id="UP000682733"/>
    </source>
</evidence>